<evidence type="ECO:0000256" key="5">
    <source>
        <dbReference type="ARBA" id="ARBA00022801"/>
    </source>
</evidence>
<keyword evidence="2" id="KW-1277">Toxin-antitoxin system</keyword>
<dbReference type="GO" id="GO:0004540">
    <property type="term" value="F:RNA nuclease activity"/>
    <property type="evidence" value="ECO:0007669"/>
    <property type="project" value="InterPro"/>
</dbReference>
<dbReference type="InterPro" id="IPR008201">
    <property type="entry name" value="HepT-like"/>
</dbReference>
<dbReference type="GO" id="GO:0110001">
    <property type="term" value="C:toxin-antitoxin complex"/>
    <property type="evidence" value="ECO:0007669"/>
    <property type="project" value="InterPro"/>
</dbReference>
<proteinExistence type="predicted"/>
<accession>A0A7L5DKJ4</accession>
<sequence length="120" mass="13950">MKLNSSPLLIDFLKRIQSEMLYITQQTAGKDSDQVFGDPTLQRALTHSLLVIGEACKKVPDDFRHEHAEFDWRGFAGLRDRLIHHYWGIDQDLFWEAVSVEVPINKEWIDVIIEQEASKL</sequence>
<evidence type="ECO:0000313" key="6">
    <source>
        <dbReference type="EMBL" id="QJD78022.1"/>
    </source>
</evidence>
<dbReference type="Pfam" id="PF01934">
    <property type="entry name" value="HepT-like"/>
    <property type="match status" value="1"/>
</dbReference>
<dbReference type="GO" id="GO:0016787">
    <property type="term" value="F:hydrolase activity"/>
    <property type="evidence" value="ECO:0007669"/>
    <property type="project" value="UniProtKB-KW"/>
</dbReference>
<evidence type="ECO:0000256" key="2">
    <source>
        <dbReference type="ARBA" id="ARBA00022649"/>
    </source>
</evidence>
<dbReference type="RefSeq" id="WP_169549966.1">
    <property type="nucleotide sequence ID" value="NZ_CP051677.1"/>
</dbReference>
<dbReference type="InterPro" id="IPR051813">
    <property type="entry name" value="HepT_RNase_toxin"/>
</dbReference>
<dbReference type="PANTHER" id="PTHR34139">
    <property type="entry name" value="UPF0331 PROTEIN MJ0127"/>
    <property type="match status" value="1"/>
</dbReference>
<name>A0A7L5DKJ4_9BACT</name>
<dbReference type="PANTHER" id="PTHR34139:SF1">
    <property type="entry name" value="RNASE MJ1380-RELATED"/>
    <property type="match status" value="1"/>
</dbReference>
<evidence type="ECO:0000256" key="3">
    <source>
        <dbReference type="ARBA" id="ARBA00022722"/>
    </source>
</evidence>
<keyword evidence="1" id="KW-0597">Phosphoprotein</keyword>
<keyword evidence="4" id="KW-0547">Nucleotide-binding</keyword>
<keyword evidence="5" id="KW-0378">Hydrolase</keyword>
<dbReference type="KEGG" id="srho:HH216_06010"/>
<keyword evidence="7" id="KW-1185">Reference proteome</keyword>
<keyword evidence="3" id="KW-0540">Nuclease</keyword>
<evidence type="ECO:0000313" key="7">
    <source>
        <dbReference type="Proteomes" id="UP000501128"/>
    </source>
</evidence>
<gene>
    <name evidence="6" type="ORF">HH216_06010</name>
</gene>
<dbReference type="AlphaFoldDB" id="A0A7L5DKJ4"/>
<organism evidence="6 7">
    <name type="scientific">Spirosoma rhododendri</name>
    <dbReference type="NCBI Taxonomy" id="2728024"/>
    <lineage>
        <taxon>Bacteria</taxon>
        <taxon>Pseudomonadati</taxon>
        <taxon>Bacteroidota</taxon>
        <taxon>Cytophagia</taxon>
        <taxon>Cytophagales</taxon>
        <taxon>Cytophagaceae</taxon>
        <taxon>Spirosoma</taxon>
    </lineage>
</organism>
<reference evidence="6 7" key="1">
    <citation type="submission" date="2020-04" db="EMBL/GenBank/DDBJ databases">
        <title>Genome sequencing of novel species.</title>
        <authorList>
            <person name="Heo J."/>
            <person name="Kim S.-J."/>
            <person name="Kim J.-S."/>
            <person name="Hong S.-B."/>
            <person name="Kwon S.-W."/>
        </authorList>
    </citation>
    <scope>NUCLEOTIDE SEQUENCE [LARGE SCALE GENOMIC DNA]</scope>
    <source>
        <strain evidence="6 7">CJU-R4</strain>
    </source>
</reference>
<evidence type="ECO:0000256" key="1">
    <source>
        <dbReference type="ARBA" id="ARBA00022553"/>
    </source>
</evidence>
<dbReference type="GO" id="GO:0000166">
    <property type="term" value="F:nucleotide binding"/>
    <property type="evidence" value="ECO:0007669"/>
    <property type="project" value="UniProtKB-KW"/>
</dbReference>
<dbReference type="Proteomes" id="UP000501128">
    <property type="component" value="Chromosome"/>
</dbReference>
<dbReference type="EMBL" id="CP051677">
    <property type="protein sequence ID" value="QJD78022.1"/>
    <property type="molecule type" value="Genomic_DNA"/>
</dbReference>
<protein>
    <submittedName>
        <fullName evidence="6">DUF86 domain-containing protein</fullName>
    </submittedName>
</protein>
<evidence type="ECO:0000256" key="4">
    <source>
        <dbReference type="ARBA" id="ARBA00022741"/>
    </source>
</evidence>